<gene>
    <name evidence="2" type="ORF">PTD2_22362</name>
</gene>
<evidence type="ECO:0000256" key="1">
    <source>
        <dbReference type="SAM" id="SignalP"/>
    </source>
</evidence>
<dbReference type="EMBL" id="AAOH01000004">
    <property type="protein sequence ID" value="EAR28606.1"/>
    <property type="molecule type" value="Genomic_DNA"/>
</dbReference>
<keyword evidence="3" id="KW-1185">Reference proteome</keyword>
<organism evidence="2 3">
    <name type="scientific">Pseudoalteromonas tunicata D2</name>
    <dbReference type="NCBI Taxonomy" id="87626"/>
    <lineage>
        <taxon>Bacteria</taxon>
        <taxon>Pseudomonadati</taxon>
        <taxon>Pseudomonadota</taxon>
        <taxon>Gammaproteobacteria</taxon>
        <taxon>Alteromonadales</taxon>
        <taxon>Pseudoalteromonadaceae</taxon>
        <taxon>Pseudoalteromonas</taxon>
    </lineage>
</organism>
<proteinExistence type="predicted"/>
<evidence type="ECO:0000313" key="3">
    <source>
        <dbReference type="Proteomes" id="UP000006201"/>
    </source>
</evidence>
<protein>
    <submittedName>
        <fullName evidence="2">Uncharacterized conserved secreted protein with internal repeats</fullName>
    </submittedName>
</protein>
<feature type="chain" id="PRO_5002667132" evidence="1">
    <location>
        <begin position="21"/>
        <end position="143"/>
    </location>
</feature>
<dbReference type="Proteomes" id="UP000006201">
    <property type="component" value="Unassembled WGS sequence"/>
</dbReference>
<reference evidence="2 3" key="1">
    <citation type="submission" date="2006-02" db="EMBL/GenBank/DDBJ databases">
        <authorList>
            <person name="Moran M.A."/>
            <person name="Kjelleberg S."/>
            <person name="Egan S."/>
            <person name="Saunders N."/>
            <person name="Thomas T."/>
            <person name="Ferriera S."/>
            <person name="Johnson J."/>
            <person name="Kravitz S."/>
            <person name="Halpern A."/>
            <person name="Remington K."/>
            <person name="Beeson K."/>
            <person name="Tran B."/>
            <person name="Rogers Y.-H."/>
            <person name="Friedman R."/>
            <person name="Venter J.C."/>
        </authorList>
    </citation>
    <scope>NUCLEOTIDE SEQUENCE [LARGE SCALE GENOMIC DNA]</scope>
    <source>
        <strain evidence="2 3">D2</strain>
    </source>
</reference>
<dbReference type="AlphaFoldDB" id="A4CB48"/>
<comment type="caution">
    <text evidence="2">The sequence shown here is derived from an EMBL/GenBank/DDBJ whole genome shotgun (WGS) entry which is preliminary data.</text>
</comment>
<name>A4CB48_9GAMM</name>
<dbReference type="HOGENOM" id="CLU_1804571_0_0_6"/>
<keyword evidence="1" id="KW-0732">Signal</keyword>
<sequence>MKTFLAIVLSLACIAHPVSAEDSKRDCERNTRSKGNMMYQNGVMDNQRMMKMKEMSALMTQIVQEDNLEKRESLMAEHMNKMQENMKMMGATMQRNADDDNQQAMPIDERITIMEGRMNMMQKFIDQLVSHNAQREMQLNQAH</sequence>
<dbReference type="RefSeq" id="WP_009840432.1">
    <property type="nucleotide sequence ID" value="NZ_CH959301.1"/>
</dbReference>
<accession>A4CB48</accession>
<evidence type="ECO:0000313" key="2">
    <source>
        <dbReference type="EMBL" id="EAR28606.1"/>
    </source>
</evidence>
<feature type="signal peptide" evidence="1">
    <location>
        <begin position="1"/>
        <end position="20"/>
    </location>
</feature>
<dbReference type="STRING" id="87626.PTD2_22362"/>